<dbReference type="InterPro" id="IPR000053">
    <property type="entry name" value="Thymidine/pyrmidine_PPase"/>
</dbReference>
<protein>
    <recommendedName>
        <fullName evidence="4">Putative thymidine phosphorylase</fullName>
        <ecNumber evidence="4">2.4.2.4</ecNumber>
    </recommendedName>
    <alternativeName>
        <fullName evidence="4">TdRPase</fullName>
    </alternativeName>
</protein>
<keyword evidence="1 4" id="KW-0328">Glycosyltransferase</keyword>
<dbReference type="SMART" id="SM00941">
    <property type="entry name" value="PYNP_C"/>
    <property type="match status" value="1"/>
</dbReference>
<dbReference type="InterPro" id="IPR017872">
    <property type="entry name" value="Pyrmidine_PPase_CS"/>
</dbReference>
<evidence type="ECO:0000313" key="7">
    <source>
        <dbReference type="Proteomes" id="UP000070433"/>
    </source>
</evidence>
<dbReference type="SUPFAM" id="SSF47648">
    <property type="entry name" value="Nucleoside phosphorylase/phosphoribosyltransferase N-terminal domain"/>
    <property type="match status" value="1"/>
</dbReference>
<reference evidence="6 7" key="1">
    <citation type="journal article" date="2014" name="Int. J. Syst. Evol. Microbiol.">
        <title>Ramlibacter solisilvae sp. nov., isolated from forest soil, and emended description of the genus Ramlibacter.</title>
        <authorList>
            <person name="Lee H.J."/>
            <person name="Lee S.H."/>
            <person name="Lee S.S."/>
            <person name="Lee J.S."/>
            <person name="Kim Y."/>
            <person name="Kim S.C."/>
            <person name="Jeon C.O."/>
        </authorList>
    </citation>
    <scope>NUCLEOTIDE SEQUENCE [LARGE SCALE GENOMIC DNA]</scope>
    <source>
        <strain evidence="6 7">5-10</strain>
    </source>
</reference>
<dbReference type="InterPro" id="IPR017459">
    <property type="entry name" value="Glycosyl_Trfase_fam3_N_dom"/>
</dbReference>
<dbReference type="InterPro" id="IPR036566">
    <property type="entry name" value="PYNP-like_C_sf"/>
</dbReference>
<dbReference type="SUPFAM" id="SSF52418">
    <property type="entry name" value="Nucleoside phosphorylase/phosphoribosyltransferase catalytic domain"/>
    <property type="match status" value="1"/>
</dbReference>
<dbReference type="InterPro" id="IPR013102">
    <property type="entry name" value="PYNP_C"/>
</dbReference>
<dbReference type="Gene3D" id="1.20.970.50">
    <property type="match status" value="1"/>
</dbReference>
<evidence type="ECO:0000256" key="3">
    <source>
        <dbReference type="ARBA" id="ARBA00048550"/>
    </source>
</evidence>
<dbReference type="Gene3D" id="3.40.1030.10">
    <property type="entry name" value="Nucleoside phosphorylase/phosphoribosyltransferase catalytic domain"/>
    <property type="match status" value="1"/>
</dbReference>
<feature type="domain" description="Pyrimidine nucleoside phosphorylase C-terminal" evidence="5">
    <location>
        <begin position="435"/>
        <end position="502"/>
    </location>
</feature>
<keyword evidence="2 4" id="KW-0808">Transferase</keyword>
<dbReference type="InterPro" id="IPR028579">
    <property type="entry name" value="Thym_Pase_Put"/>
</dbReference>
<dbReference type="PANTHER" id="PTHR10515:SF0">
    <property type="entry name" value="THYMIDINE PHOSPHORYLASE"/>
    <property type="match status" value="1"/>
</dbReference>
<dbReference type="InterPro" id="IPR035902">
    <property type="entry name" value="Nuc_phospho_transferase"/>
</dbReference>
<organism evidence="6 7">
    <name type="scientific">Ramlibacter tataouinensis</name>
    <dbReference type="NCBI Taxonomy" id="94132"/>
    <lineage>
        <taxon>Bacteria</taxon>
        <taxon>Pseudomonadati</taxon>
        <taxon>Pseudomonadota</taxon>
        <taxon>Betaproteobacteria</taxon>
        <taxon>Burkholderiales</taxon>
        <taxon>Comamonadaceae</taxon>
        <taxon>Ramlibacter</taxon>
    </lineage>
</organism>
<dbReference type="OrthoDB" id="341217at2"/>
<accession>A0A127JXQ1</accession>
<dbReference type="GO" id="GO:0006206">
    <property type="term" value="P:pyrimidine nucleobase metabolic process"/>
    <property type="evidence" value="ECO:0007669"/>
    <property type="project" value="InterPro"/>
</dbReference>
<dbReference type="PANTHER" id="PTHR10515">
    <property type="entry name" value="THYMIDINE PHOSPHORYLASE"/>
    <property type="match status" value="1"/>
</dbReference>
<sequence length="508" mass="53668">MIEAGTVPPPNTLRLKRMGIDSYQEPVLYTRRDCHVCLSEGFEAQSRVEISLEGRRIVATLNVVDGPLLDESEADLSEAAWRLLRAQPGDTATLRHPPPLESLGHVRAKVYGRRLTPAAFDAVIADVAAGRYSDLQLAAFVTACAGERLDLEETVALTRAMVNAGERMRWSDGLVMDKHSVGGLPGNRTTMLIVPIVAACGLRMPKTSSRAITSPAGTADTMETLAPVELDVPQIRKVVDAAGGCIVWGGAVRLSPADDVLIRVERPLDLDSQGQLVASVLSKKAAAGATHVLIDMPVGPTAKVRSAPAAEVLARQLSLVGEALGMRVRVAHTDGSAPVGRGIGPALEARDVLAVLRHESNAPGDLTQRAVHLAGELLEFGQAAREGQGAALASAVLADGRAWRKFQQICEAQGGMREPPRAPHTLPVAAARSGSVISIDNRRLARVAKLAGAPKSPCAGIDLLVQHGDFVERGQPLFVLHAASPGALAYAAEYARSQPDTIHVVEDA</sequence>
<dbReference type="GO" id="GO:0004645">
    <property type="term" value="F:1,4-alpha-oligoglucan phosphorylase activity"/>
    <property type="evidence" value="ECO:0007669"/>
    <property type="project" value="InterPro"/>
</dbReference>
<evidence type="ECO:0000256" key="1">
    <source>
        <dbReference type="ARBA" id="ARBA00022676"/>
    </source>
</evidence>
<dbReference type="Pfam" id="PF07831">
    <property type="entry name" value="PYNP_C"/>
    <property type="match status" value="1"/>
</dbReference>
<dbReference type="Proteomes" id="UP000070433">
    <property type="component" value="Chromosome"/>
</dbReference>
<dbReference type="EMBL" id="CP010951">
    <property type="protein sequence ID" value="AMO24768.1"/>
    <property type="molecule type" value="Genomic_DNA"/>
</dbReference>
<evidence type="ECO:0000313" key="6">
    <source>
        <dbReference type="EMBL" id="AMO24768.1"/>
    </source>
</evidence>
<comment type="catalytic activity">
    <reaction evidence="3 4">
        <text>thymidine + phosphate = 2-deoxy-alpha-D-ribose 1-phosphate + thymine</text>
        <dbReference type="Rhea" id="RHEA:16037"/>
        <dbReference type="ChEBI" id="CHEBI:17748"/>
        <dbReference type="ChEBI" id="CHEBI:17821"/>
        <dbReference type="ChEBI" id="CHEBI:43474"/>
        <dbReference type="ChEBI" id="CHEBI:57259"/>
        <dbReference type="EC" id="2.4.2.4"/>
    </reaction>
</comment>
<dbReference type="Pfam" id="PF00591">
    <property type="entry name" value="Glycos_transf_3"/>
    <property type="match status" value="1"/>
</dbReference>
<dbReference type="GO" id="GO:0009032">
    <property type="term" value="F:thymidine phosphorylase activity"/>
    <property type="evidence" value="ECO:0007669"/>
    <property type="project" value="UniProtKB-UniRule"/>
</dbReference>
<dbReference type="InterPro" id="IPR013466">
    <property type="entry name" value="Thymidine/AMP_Pase"/>
</dbReference>
<dbReference type="PATRIC" id="fig|94132.3.peg.4167"/>
<name>A0A127JXQ1_9BURK</name>
<dbReference type="NCBIfam" id="TIGR02645">
    <property type="entry name" value="ARCH_P_rylase"/>
    <property type="match status" value="1"/>
</dbReference>
<dbReference type="HAMAP" id="MF_00703">
    <property type="entry name" value="Thymid_phosp_2"/>
    <property type="match status" value="1"/>
</dbReference>
<dbReference type="InterPro" id="IPR000312">
    <property type="entry name" value="Glycosyl_Trfase_fam3"/>
</dbReference>
<evidence type="ECO:0000256" key="4">
    <source>
        <dbReference type="HAMAP-Rule" id="MF_00703"/>
    </source>
</evidence>
<dbReference type="NCBIfam" id="NF003338">
    <property type="entry name" value="PRK04350.1"/>
    <property type="match status" value="1"/>
</dbReference>
<comment type="similarity">
    <text evidence="4">Belongs to the thymidine/pyrimidine-nucleoside phosphorylase family. Type 2 subfamily.</text>
</comment>
<dbReference type="GO" id="GO:0005829">
    <property type="term" value="C:cytosol"/>
    <property type="evidence" value="ECO:0007669"/>
    <property type="project" value="TreeGrafter"/>
</dbReference>
<dbReference type="RefSeq" id="WP_061502964.1">
    <property type="nucleotide sequence ID" value="NZ_CP010951.1"/>
</dbReference>
<dbReference type="EC" id="2.4.2.4" evidence="4"/>
<dbReference type="PROSITE" id="PS00647">
    <property type="entry name" value="THYMID_PHOSPHORYLASE"/>
    <property type="match status" value="1"/>
</dbReference>
<dbReference type="AlphaFoldDB" id="A0A127JXQ1"/>
<dbReference type="Pfam" id="PF02885">
    <property type="entry name" value="Glycos_trans_3N"/>
    <property type="match status" value="1"/>
</dbReference>
<dbReference type="GO" id="GO:0006213">
    <property type="term" value="P:pyrimidine nucleoside metabolic process"/>
    <property type="evidence" value="ECO:0007669"/>
    <property type="project" value="InterPro"/>
</dbReference>
<dbReference type="Gene3D" id="3.90.1170.30">
    <property type="entry name" value="Pyrimidine nucleoside phosphorylase-like, C-terminal domain"/>
    <property type="match status" value="1"/>
</dbReference>
<evidence type="ECO:0000256" key="2">
    <source>
        <dbReference type="ARBA" id="ARBA00022679"/>
    </source>
</evidence>
<dbReference type="InterPro" id="IPR036320">
    <property type="entry name" value="Glycosyl_Trfase_fam3_N_dom_sf"/>
</dbReference>
<keyword evidence="7" id="KW-1185">Reference proteome</keyword>
<dbReference type="SUPFAM" id="SSF54680">
    <property type="entry name" value="Pyrimidine nucleoside phosphorylase C-terminal domain"/>
    <property type="match status" value="1"/>
</dbReference>
<proteinExistence type="inferred from homology"/>
<gene>
    <name evidence="6" type="ORF">UC35_20425</name>
</gene>
<evidence type="ECO:0000259" key="5">
    <source>
        <dbReference type="SMART" id="SM00941"/>
    </source>
</evidence>